<dbReference type="SUPFAM" id="SSF74653">
    <property type="entry name" value="TolA/TonB C-terminal domain"/>
    <property type="match status" value="1"/>
</dbReference>
<dbReference type="EMBL" id="DSQF01000016">
    <property type="protein sequence ID" value="HGZ43267.1"/>
    <property type="molecule type" value="Genomic_DNA"/>
</dbReference>
<evidence type="ECO:0000256" key="10">
    <source>
        <dbReference type="SAM" id="MobiDB-lite"/>
    </source>
</evidence>
<dbReference type="GO" id="GO:0015031">
    <property type="term" value="P:protein transport"/>
    <property type="evidence" value="ECO:0007669"/>
    <property type="project" value="UniProtKB-KW"/>
</dbReference>
<dbReference type="Gene3D" id="3.30.1150.10">
    <property type="match status" value="1"/>
</dbReference>
<comment type="caution">
    <text evidence="13">The sequence shown here is derived from an EMBL/GenBank/DDBJ whole genome shotgun (WGS) entry which is preliminary data.</text>
</comment>
<gene>
    <name evidence="13" type="ORF">ENR23_07555</name>
</gene>
<dbReference type="PANTHER" id="PTHR33446">
    <property type="entry name" value="PROTEIN TONB-RELATED"/>
    <property type="match status" value="1"/>
</dbReference>
<evidence type="ECO:0000256" key="6">
    <source>
        <dbReference type="ARBA" id="ARBA00022692"/>
    </source>
</evidence>
<dbReference type="InterPro" id="IPR037682">
    <property type="entry name" value="TonB_C"/>
</dbReference>
<feature type="chain" id="PRO_5032815761" evidence="11">
    <location>
        <begin position="24"/>
        <end position="211"/>
    </location>
</feature>
<dbReference type="PROSITE" id="PS52015">
    <property type="entry name" value="TONB_CTD"/>
    <property type="match status" value="1"/>
</dbReference>
<evidence type="ECO:0000313" key="13">
    <source>
        <dbReference type="EMBL" id="HGZ43267.1"/>
    </source>
</evidence>
<evidence type="ECO:0000256" key="2">
    <source>
        <dbReference type="ARBA" id="ARBA00006555"/>
    </source>
</evidence>
<evidence type="ECO:0000256" key="7">
    <source>
        <dbReference type="ARBA" id="ARBA00022927"/>
    </source>
</evidence>
<keyword evidence="11" id="KW-0732">Signal</keyword>
<keyword evidence="5" id="KW-0997">Cell inner membrane</keyword>
<feature type="region of interest" description="Disordered" evidence="10">
    <location>
        <begin position="55"/>
        <end position="99"/>
    </location>
</feature>
<evidence type="ECO:0000256" key="4">
    <source>
        <dbReference type="ARBA" id="ARBA00022475"/>
    </source>
</evidence>
<comment type="similarity">
    <text evidence="2">Belongs to the TonB family.</text>
</comment>
<dbReference type="InterPro" id="IPR006260">
    <property type="entry name" value="TonB/TolA_C"/>
</dbReference>
<keyword evidence="6" id="KW-0812">Transmembrane</keyword>
<keyword evidence="3" id="KW-0813">Transport</keyword>
<evidence type="ECO:0000256" key="9">
    <source>
        <dbReference type="ARBA" id="ARBA00023136"/>
    </source>
</evidence>
<evidence type="ECO:0000256" key="3">
    <source>
        <dbReference type="ARBA" id="ARBA00022448"/>
    </source>
</evidence>
<feature type="domain" description="TonB C-terminal" evidence="12">
    <location>
        <begin position="121"/>
        <end position="211"/>
    </location>
</feature>
<keyword evidence="4" id="KW-1003">Cell membrane</keyword>
<dbReference type="AlphaFoldDB" id="A0A832MJY4"/>
<evidence type="ECO:0000259" key="12">
    <source>
        <dbReference type="PROSITE" id="PS52015"/>
    </source>
</evidence>
<name>A0A832MJY4_UNCEI</name>
<feature type="signal peptide" evidence="11">
    <location>
        <begin position="1"/>
        <end position="23"/>
    </location>
</feature>
<evidence type="ECO:0000256" key="8">
    <source>
        <dbReference type="ARBA" id="ARBA00022989"/>
    </source>
</evidence>
<evidence type="ECO:0000256" key="5">
    <source>
        <dbReference type="ARBA" id="ARBA00022519"/>
    </source>
</evidence>
<organism evidence="13">
    <name type="scientific">Eiseniibacteriota bacterium</name>
    <dbReference type="NCBI Taxonomy" id="2212470"/>
    <lineage>
        <taxon>Bacteria</taxon>
        <taxon>Candidatus Eiseniibacteriota</taxon>
    </lineage>
</organism>
<proteinExistence type="inferred from homology"/>
<feature type="compositionally biased region" description="Basic and acidic residues" evidence="10">
    <location>
        <begin position="66"/>
        <end position="81"/>
    </location>
</feature>
<protein>
    <submittedName>
        <fullName evidence="13">Energy transducer TonB</fullName>
    </submittedName>
</protein>
<reference evidence="13" key="1">
    <citation type="journal article" date="2020" name="mSystems">
        <title>Genome- and Community-Level Interaction Insights into Carbon Utilization and Element Cycling Functions of Hydrothermarchaeota in Hydrothermal Sediment.</title>
        <authorList>
            <person name="Zhou Z."/>
            <person name="Liu Y."/>
            <person name="Xu W."/>
            <person name="Pan J."/>
            <person name="Luo Z.H."/>
            <person name="Li M."/>
        </authorList>
    </citation>
    <scope>NUCLEOTIDE SEQUENCE [LARGE SCALE GENOMIC DNA]</scope>
    <source>
        <strain evidence="13">SpSt-381</strain>
    </source>
</reference>
<keyword evidence="8" id="KW-1133">Transmembrane helix</keyword>
<dbReference type="GO" id="GO:0031992">
    <property type="term" value="F:energy transducer activity"/>
    <property type="evidence" value="ECO:0007669"/>
    <property type="project" value="TreeGrafter"/>
</dbReference>
<keyword evidence="9" id="KW-0472">Membrane</keyword>
<accession>A0A832MJY4</accession>
<dbReference type="Pfam" id="PF03544">
    <property type="entry name" value="TonB_C"/>
    <property type="match status" value="1"/>
</dbReference>
<dbReference type="GO" id="GO:0055085">
    <property type="term" value="P:transmembrane transport"/>
    <property type="evidence" value="ECO:0007669"/>
    <property type="project" value="InterPro"/>
</dbReference>
<evidence type="ECO:0000256" key="11">
    <source>
        <dbReference type="SAM" id="SignalP"/>
    </source>
</evidence>
<dbReference type="InterPro" id="IPR051045">
    <property type="entry name" value="TonB-dependent_transducer"/>
</dbReference>
<comment type="subcellular location">
    <subcellularLocation>
        <location evidence="1">Cell inner membrane</location>
        <topology evidence="1">Single-pass membrane protein</topology>
        <orientation evidence="1">Periplasmic side</orientation>
    </subcellularLocation>
</comment>
<keyword evidence="7" id="KW-0653">Protein transport</keyword>
<evidence type="ECO:0000256" key="1">
    <source>
        <dbReference type="ARBA" id="ARBA00004383"/>
    </source>
</evidence>
<dbReference type="NCBIfam" id="TIGR01352">
    <property type="entry name" value="tonB_Cterm"/>
    <property type="match status" value="1"/>
</dbReference>
<sequence length="211" mass="23124">MLSCAVALALLAPLVLLSLPAFEAPAESLRRSVRFGVEGDRVRYVRRILLETGSGSSPDAPTLENVDERSERRGGAPERARTGPHGAPPETRARRGVEGEGDAFENLRARALARRSDVPIVESDDLIIERLVRPVYPEQALERNITGRVAVLALVDTTGAVAEVEVVDGAADALLARAAVEAVWQCRFRPYRSEGRVREVYVVIPFHFTLY</sequence>
<dbReference type="PANTHER" id="PTHR33446:SF2">
    <property type="entry name" value="PROTEIN TONB"/>
    <property type="match status" value="1"/>
</dbReference>
<dbReference type="GO" id="GO:0098797">
    <property type="term" value="C:plasma membrane protein complex"/>
    <property type="evidence" value="ECO:0007669"/>
    <property type="project" value="TreeGrafter"/>
</dbReference>